<feature type="compositionally biased region" description="Polar residues" evidence="6">
    <location>
        <begin position="592"/>
        <end position="603"/>
    </location>
</feature>
<proteinExistence type="predicted"/>
<dbReference type="EMBL" id="CACVKT020001213">
    <property type="protein sequence ID" value="CAC5366100.1"/>
    <property type="molecule type" value="Genomic_DNA"/>
</dbReference>
<dbReference type="PANTHER" id="PTHR19446">
    <property type="entry name" value="REVERSE TRANSCRIPTASES"/>
    <property type="match status" value="1"/>
</dbReference>
<dbReference type="Proteomes" id="UP000507470">
    <property type="component" value="Unassembled WGS sequence"/>
</dbReference>
<evidence type="ECO:0000259" key="9">
    <source>
        <dbReference type="PROSITE" id="PS51644"/>
    </source>
</evidence>
<organism evidence="10 11">
    <name type="scientific">Mytilus coruscus</name>
    <name type="common">Sea mussel</name>
    <dbReference type="NCBI Taxonomy" id="42192"/>
    <lineage>
        <taxon>Eukaryota</taxon>
        <taxon>Metazoa</taxon>
        <taxon>Spiralia</taxon>
        <taxon>Lophotrochozoa</taxon>
        <taxon>Mollusca</taxon>
        <taxon>Bivalvia</taxon>
        <taxon>Autobranchia</taxon>
        <taxon>Pteriomorphia</taxon>
        <taxon>Mytilida</taxon>
        <taxon>Mytiloidea</taxon>
        <taxon>Mytilidae</taxon>
        <taxon>Mytilinae</taxon>
        <taxon>Mytilus</taxon>
    </lineage>
</organism>
<keyword evidence="11" id="KW-1185">Reference proteome</keyword>
<evidence type="ECO:0000313" key="11">
    <source>
        <dbReference type="Proteomes" id="UP000507470"/>
    </source>
</evidence>
<accession>A0A6J8AF96</accession>
<keyword evidence="2" id="KW-0963">Cytoplasm</keyword>
<dbReference type="SUPFAM" id="SSF63748">
    <property type="entry name" value="Tudor/PWWP/MBT"/>
    <property type="match status" value="1"/>
</dbReference>
<dbReference type="InterPro" id="IPR000477">
    <property type="entry name" value="RT_dom"/>
</dbReference>
<dbReference type="AlphaFoldDB" id="A0A6J8AF96"/>
<keyword evidence="5" id="KW-0694">RNA-binding</keyword>
<dbReference type="GO" id="GO:0005737">
    <property type="term" value="C:cytoplasm"/>
    <property type="evidence" value="ECO:0007669"/>
    <property type="project" value="UniProtKB-SubCell"/>
</dbReference>
<evidence type="ECO:0000259" key="8">
    <source>
        <dbReference type="PROSITE" id="PS50878"/>
    </source>
</evidence>
<feature type="domain" description="HTH OST-type" evidence="9">
    <location>
        <begin position="202"/>
        <end position="276"/>
    </location>
</feature>
<dbReference type="GO" id="GO:0007283">
    <property type="term" value="P:spermatogenesis"/>
    <property type="evidence" value="ECO:0007669"/>
    <property type="project" value="UniProtKB-KW"/>
</dbReference>
<dbReference type="PROSITE" id="PS51644">
    <property type="entry name" value="HTH_OST"/>
    <property type="match status" value="1"/>
</dbReference>
<comment type="subcellular location">
    <subcellularLocation>
        <location evidence="1">Cytoplasm</location>
    </subcellularLocation>
</comment>
<feature type="region of interest" description="Disordered" evidence="6">
    <location>
        <begin position="293"/>
        <end position="330"/>
    </location>
</feature>
<evidence type="ECO:0000259" key="7">
    <source>
        <dbReference type="PROSITE" id="PS50102"/>
    </source>
</evidence>
<reference evidence="10 11" key="1">
    <citation type="submission" date="2020-06" db="EMBL/GenBank/DDBJ databases">
        <authorList>
            <person name="Li R."/>
            <person name="Bekaert M."/>
        </authorList>
    </citation>
    <scope>NUCLEOTIDE SEQUENCE [LARGE SCALE GENOMIC DNA]</scope>
    <source>
        <strain evidence="11">wild</strain>
    </source>
</reference>
<dbReference type="SMART" id="SM00360">
    <property type="entry name" value="RRM"/>
    <property type="match status" value="3"/>
</dbReference>
<evidence type="ECO:0000256" key="2">
    <source>
        <dbReference type="ARBA" id="ARBA00022490"/>
    </source>
</evidence>
<feature type="compositionally biased region" description="Low complexity" evidence="6">
    <location>
        <begin position="795"/>
        <end position="813"/>
    </location>
</feature>
<feature type="domain" description="RRM" evidence="7">
    <location>
        <begin position="437"/>
        <end position="539"/>
    </location>
</feature>
<evidence type="ECO:0000256" key="5">
    <source>
        <dbReference type="PROSITE-ProRule" id="PRU00176"/>
    </source>
</evidence>
<feature type="region of interest" description="Disordered" evidence="6">
    <location>
        <begin position="706"/>
        <end position="855"/>
    </location>
</feature>
<gene>
    <name evidence="10" type="ORF">MCOR_6529</name>
</gene>
<feature type="compositionally biased region" description="Polar residues" evidence="6">
    <location>
        <begin position="814"/>
        <end position="826"/>
    </location>
</feature>
<dbReference type="Gene3D" id="3.30.70.330">
    <property type="match status" value="3"/>
</dbReference>
<dbReference type="CDD" id="cd00590">
    <property type="entry name" value="RRM_SF"/>
    <property type="match status" value="3"/>
</dbReference>
<dbReference type="PROSITE" id="PS50102">
    <property type="entry name" value="RRM"/>
    <property type="match status" value="2"/>
</dbReference>
<dbReference type="InterPro" id="IPR002999">
    <property type="entry name" value="Tudor"/>
</dbReference>
<dbReference type="InterPro" id="IPR000504">
    <property type="entry name" value="RRM_dom"/>
</dbReference>
<feature type="compositionally biased region" description="Low complexity" evidence="6">
    <location>
        <begin position="726"/>
        <end position="742"/>
    </location>
</feature>
<keyword evidence="3" id="KW-0677">Repeat</keyword>
<dbReference type="Pfam" id="PF00078">
    <property type="entry name" value="RVT_1"/>
    <property type="match status" value="1"/>
</dbReference>
<dbReference type="GO" id="GO:0030154">
    <property type="term" value="P:cell differentiation"/>
    <property type="evidence" value="ECO:0007669"/>
    <property type="project" value="UniProtKB-ARBA"/>
</dbReference>
<feature type="compositionally biased region" description="Basic and acidic residues" evidence="6">
    <location>
        <begin position="417"/>
        <end position="432"/>
    </location>
</feature>
<name>A0A6J8AF96_MYTCO</name>
<keyword evidence="4" id="KW-0744">Spermatogenesis</keyword>
<feature type="compositionally biased region" description="Low complexity" evidence="6">
    <location>
        <begin position="996"/>
        <end position="1008"/>
    </location>
</feature>
<feature type="domain" description="RRM" evidence="7">
    <location>
        <begin position="870"/>
        <end position="946"/>
    </location>
</feature>
<feature type="compositionally biased region" description="Polar residues" evidence="6">
    <location>
        <begin position="765"/>
        <end position="789"/>
    </location>
</feature>
<feature type="region of interest" description="Disordered" evidence="6">
    <location>
        <begin position="974"/>
        <end position="1008"/>
    </location>
</feature>
<feature type="region of interest" description="Disordered" evidence="6">
    <location>
        <begin position="409"/>
        <end position="437"/>
    </location>
</feature>
<dbReference type="InterPro" id="IPR012677">
    <property type="entry name" value="Nucleotide-bd_a/b_plait_sf"/>
</dbReference>
<keyword evidence="4" id="KW-0221">Differentiation</keyword>
<dbReference type="Gene3D" id="3.30.420.610">
    <property type="entry name" value="LOTUS domain-like"/>
    <property type="match status" value="1"/>
</dbReference>
<evidence type="ECO:0000256" key="3">
    <source>
        <dbReference type="ARBA" id="ARBA00022737"/>
    </source>
</evidence>
<feature type="region of interest" description="Disordered" evidence="6">
    <location>
        <begin position="500"/>
        <end position="530"/>
    </location>
</feature>
<feature type="compositionally biased region" description="Low complexity" evidence="6">
    <location>
        <begin position="604"/>
        <end position="617"/>
    </location>
</feature>
<dbReference type="InterPro" id="IPR035437">
    <property type="entry name" value="SNase_OB-fold_sf"/>
</dbReference>
<evidence type="ECO:0000256" key="4">
    <source>
        <dbReference type="ARBA" id="ARBA00022871"/>
    </source>
</evidence>
<dbReference type="Pfam" id="PF00076">
    <property type="entry name" value="RRM_1"/>
    <property type="match status" value="3"/>
</dbReference>
<evidence type="ECO:0000256" key="1">
    <source>
        <dbReference type="ARBA" id="ARBA00004496"/>
    </source>
</evidence>
<evidence type="ECO:0000256" key="6">
    <source>
        <dbReference type="SAM" id="MobiDB-lite"/>
    </source>
</evidence>
<feature type="region of interest" description="Disordered" evidence="6">
    <location>
        <begin position="592"/>
        <end position="630"/>
    </location>
</feature>
<dbReference type="Pfam" id="PF00567">
    <property type="entry name" value="TUDOR"/>
    <property type="match status" value="1"/>
</dbReference>
<dbReference type="InterPro" id="IPR041966">
    <property type="entry name" value="LOTUS-like"/>
</dbReference>
<dbReference type="OrthoDB" id="1879688at2759"/>
<dbReference type="PROSITE" id="PS50878">
    <property type="entry name" value="RT_POL"/>
    <property type="match status" value="1"/>
</dbReference>
<dbReference type="InterPro" id="IPR025605">
    <property type="entry name" value="OST-HTH/LOTUS_dom"/>
</dbReference>
<protein>
    <submittedName>
        <fullName evidence="10">Uncharacterized protein</fullName>
    </submittedName>
</protein>
<dbReference type="InterPro" id="IPR035979">
    <property type="entry name" value="RBD_domain_sf"/>
</dbReference>
<sequence length="1194" mass="134675">MLKGGIMSPVLKKNKDRQNPANYRGITVTKIFNKILQSVLKSRIDIKIHQIQNQLQRGFTEAIPMIFATFLASEAIIQSSEDDQEVLLLTLDAEKAFDKLEHEILFNKVYHYGIDGDMWILLRNMYREMSVRIKWDDLVSDKISVNQGIQQGAKLSTSLYKCYNKAILDSVTESGLGCHKGTIGIATPTCADDILVLANSEFPENIKRNVRAVLLSKVGGILVSDFSRDYKNLLKEQLNWRQIGFDNMNDLIKAMPEVVRLEFSDKDMAYKMFGKVDPNSSYTPLAAKLAAESSTEGKADRRRNNFGNTNNNNFGNMNSSNANGDDKYDHFQPNMRGHYTLCYPKFKENDDVTKESLEEKYGVYPGLFEVHMIPRMIFLRYTIKESAIKCLEKYQGELTLRIAEEKCAKGPNQPRAQKRDDDCIMSKKKSDNTDEDNEVYVGNLDKSATENDVRELCEEFRPTDVRVRKARNDDKKVFAFITFNNLEHYGRKLNCRIAVKDGGQPKQNTRREESGGKVSWGSGGGQSSARSVIVDDDESWDNQNKSSSTSSAQPASTFSWKSALNQLHHLGKIHLSRLHHLGKIHLHHLQNSPKQTSSFGQNKSSFGQSLSQNSSSFRKGSETSNGDSEPATVFFGNLHSSITQEDLEDLVKEFSPTQIRFKSDGRRVFAFVVVRSEAVCNECINKFDQMDWKGRKIACKVCTENKPDKQNNAKSASLGGNMPWKSGGDQSSNQSNRNQRLSNNDDESWDTDKNHNGVSAKFGSLTIQTSENAGSTRIVSPPNRQQRSGLLQEASPKSSSQQKSPSSFQQKSPTKLNPSNLEQFSRSPKKPQMPDYSGMPHLEPAMPPLEPAIMDEMPPLEPIDGEIEPIEVFVANFPYHETPYDLMEIFEPVGAVDMQMINSSNTNKTTAAVVYFLDQKTADNAILQTHQETYKGRLLWVQIYENDPNKRSNTTETLNLSISVRTGAGGSRCVSLDQNTRRHNPRENKQMKGAESMDSLKSSGSTGSVGKSFRNLMVTYKLVMNKLGTRVRDIVFKPYEEIILYITSVFDEKTFWGQVITDANDSSLEDLENIMELLQQPESRIGFTKGLGRCTAKVDDEWYRSWIIADRRDFTIEVFNVDYGTTAIVSKKEASLTVPEIWDLQPLVRPFRIKEGSRKLDKTMEQSLFKVKVTATNADETGFLTEVEVIGLAE</sequence>
<evidence type="ECO:0000313" key="10">
    <source>
        <dbReference type="EMBL" id="CAC5366100.1"/>
    </source>
</evidence>
<dbReference type="SUPFAM" id="SSF54928">
    <property type="entry name" value="RNA-binding domain, RBD"/>
    <property type="match status" value="2"/>
</dbReference>
<feature type="compositionally biased region" description="Low complexity" evidence="6">
    <location>
        <begin position="305"/>
        <end position="323"/>
    </location>
</feature>
<dbReference type="Gene3D" id="2.30.30.140">
    <property type="match status" value="1"/>
</dbReference>
<feature type="domain" description="Reverse transcriptase" evidence="8">
    <location>
        <begin position="1"/>
        <end position="245"/>
    </location>
</feature>
<dbReference type="Gene3D" id="2.40.50.90">
    <property type="match status" value="1"/>
</dbReference>
<dbReference type="GO" id="GO:0003723">
    <property type="term" value="F:RNA binding"/>
    <property type="evidence" value="ECO:0007669"/>
    <property type="project" value="UniProtKB-UniRule"/>
</dbReference>